<dbReference type="Proteomes" id="UP000238937">
    <property type="component" value="Unassembled WGS sequence"/>
</dbReference>
<evidence type="ECO:0000313" key="2">
    <source>
        <dbReference type="Proteomes" id="UP000238937"/>
    </source>
</evidence>
<gene>
    <name evidence="1" type="ORF">C7B77_21925</name>
</gene>
<reference evidence="1 2" key="1">
    <citation type="submission" date="2018-03" db="EMBL/GenBank/DDBJ databases">
        <title>The ancient ancestry and fast evolution of plastids.</title>
        <authorList>
            <person name="Moore K.R."/>
            <person name="Magnabosco C."/>
            <person name="Momper L."/>
            <person name="Gold D.A."/>
            <person name="Bosak T."/>
            <person name="Fournier G.P."/>
        </authorList>
    </citation>
    <scope>NUCLEOTIDE SEQUENCE [LARGE SCALE GENOMIC DNA]</scope>
    <source>
        <strain evidence="1 2">CCALA 037</strain>
    </source>
</reference>
<evidence type="ECO:0000313" key="1">
    <source>
        <dbReference type="EMBL" id="PSB51145.1"/>
    </source>
</evidence>
<dbReference type="EMBL" id="PVWO01000369">
    <property type="protein sequence ID" value="PSB51145.1"/>
    <property type="molecule type" value="Genomic_DNA"/>
</dbReference>
<protein>
    <submittedName>
        <fullName evidence="1">Uncharacterized protein</fullName>
    </submittedName>
</protein>
<name>A0A2T1G1L4_9CYAN</name>
<dbReference type="AlphaFoldDB" id="A0A2T1G1L4"/>
<organism evidence="1 2">
    <name type="scientific">Chamaesiphon polymorphus CCALA 037</name>
    <dbReference type="NCBI Taxonomy" id="2107692"/>
    <lineage>
        <taxon>Bacteria</taxon>
        <taxon>Bacillati</taxon>
        <taxon>Cyanobacteriota</taxon>
        <taxon>Cyanophyceae</taxon>
        <taxon>Gomontiellales</taxon>
        <taxon>Chamaesiphonaceae</taxon>
        <taxon>Chamaesiphon</taxon>
    </lineage>
</organism>
<proteinExistence type="predicted"/>
<sequence length="64" mass="7385">MYNSIDRSFGWWIVSYEFSPRFICGLLTSDLIFSYGNGVGKENDPTTACFDRIGRFFGILRSLF</sequence>
<accession>A0A2T1G1L4</accession>
<comment type="caution">
    <text evidence="1">The sequence shown here is derived from an EMBL/GenBank/DDBJ whole genome shotgun (WGS) entry which is preliminary data.</text>
</comment>
<keyword evidence="2" id="KW-1185">Reference proteome</keyword>